<dbReference type="PANTHER" id="PTHR30249:SF0">
    <property type="entry name" value="PLASTIDAL GLYCOLATE_GLYCERATE TRANSLOCATOR 1, CHLOROPLASTIC"/>
    <property type="match status" value="1"/>
</dbReference>
<evidence type="ECO:0000256" key="2">
    <source>
        <dbReference type="ARBA" id="ARBA00022692"/>
    </source>
</evidence>
<keyword evidence="7" id="KW-1185">Reference proteome</keyword>
<feature type="transmembrane region" description="Helical" evidence="5">
    <location>
        <begin position="196"/>
        <end position="217"/>
    </location>
</feature>
<sequence>MILGILLTLIVYLLMNKLKAKTGKDYLNPLFLSIITIILILSFTKIDYESYKEGADVINLFLTPATIALAIPLRREMKKLKKHIKAILVGVVVGVITSGASIFLIKLVFNLEQEHFLSFLPKSITTAIGIGLSEAIGGIPSITVFAIIMTGIFGSIISNGIFKLFKIKNPIAQGLALGSASHAIGTSKAAEMGDEVAAASSLAMVASGIVTVIFGMFL</sequence>
<keyword evidence="2 5" id="KW-0812">Transmembrane</keyword>
<dbReference type="PANTHER" id="PTHR30249">
    <property type="entry name" value="PUTATIVE SEROTONIN TRANSPORTER"/>
    <property type="match status" value="1"/>
</dbReference>
<organism evidence="6 7">
    <name type="scientific">Ezakiella coagulans</name>
    <dbReference type="NCBI Taxonomy" id="46507"/>
    <lineage>
        <taxon>Bacteria</taxon>
        <taxon>Bacillati</taxon>
        <taxon>Bacillota</taxon>
        <taxon>Tissierellia</taxon>
        <taxon>Ezakiella</taxon>
    </lineage>
</organism>
<dbReference type="AlphaFoldDB" id="A0A2U1E4R8"/>
<proteinExistence type="predicted"/>
<keyword evidence="4 5" id="KW-0472">Membrane</keyword>
<feature type="transmembrane region" description="Helical" evidence="5">
    <location>
        <begin position="142"/>
        <end position="162"/>
    </location>
</feature>
<dbReference type="Pfam" id="PF04172">
    <property type="entry name" value="LrgB"/>
    <property type="match status" value="1"/>
</dbReference>
<feature type="transmembrane region" description="Helical" evidence="5">
    <location>
        <begin position="84"/>
        <end position="109"/>
    </location>
</feature>
<reference evidence="6 7" key="1">
    <citation type="submission" date="2018-04" db="EMBL/GenBank/DDBJ databases">
        <title>Genomic Encyclopedia of Type Strains, Phase IV (KMG-IV): sequencing the most valuable type-strain genomes for metagenomic binning, comparative biology and taxonomic classification.</title>
        <authorList>
            <person name="Goeker M."/>
        </authorList>
    </citation>
    <scope>NUCLEOTIDE SEQUENCE [LARGE SCALE GENOMIC DNA]</scope>
    <source>
        <strain evidence="6 7">DSM 20705</strain>
    </source>
</reference>
<keyword evidence="3 5" id="KW-1133">Transmembrane helix</keyword>
<evidence type="ECO:0000256" key="5">
    <source>
        <dbReference type="SAM" id="Phobius"/>
    </source>
</evidence>
<protein>
    <submittedName>
        <fullName evidence="6">Putative murein hydrolase (TIGR00659 family)</fullName>
    </submittedName>
</protein>
<dbReference type="EMBL" id="QEKV01000003">
    <property type="protein sequence ID" value="PVY94940.1"/>
    <property type="molecule type" value="Genomic_DNA"/>
</dbReference>
<keyword evidence="6" id="KW-0378">Hydrolase</keyword>
<evidence type="ECO:0000256" key="1">
    <source>
        <dbReference type="ARBA" id="ARBA00004141"/>
    </source>
</evidence>
<dbReference type="RefSeq" id="WP_116479937.1">
    <property type="nucleotide sequence ID" value="NZ_CAUPJO010000001.1"/>
</dbReference>
<accession>A0A2U1E4R8</accession>
<gene>
    <name evidence="6" type="ORF">C7381_103180</name>
</gene>
<evidence type="ECO:0000256" key="4">
    <source>
        <dbReference type="ARBA" id="ARBA00023136"/>
    </source>
</evidence>
<evidence type="ECO:0000313" key="7">
    <source>
        <dbReference type="Proteomes" id="UP000245793"/>
    </source>
</evidence>
<dbReference type="GO" id="GO:0016020">
    <property type="term" value="C:membrane"/>
    <property type="evidence" value="ECO:0007669"/>
    <property type="project" value="UniProtKB-SubCell"/>
</dbReference>
<comment type="caution">
    <text evidence="6">The sequence shown here is derived from an EMBL/GenBank/DDBJ whole genome shotgun (WGS) entry which is preliminary data.</text>
</comment>
<evidence type="ECO:0000313" key="6">
    <source>
        <dbReference type="EMBL" id="PVY94940.1"/>
    </source>
</evidence>
<feature type="transmembrane region" description="Helical" evidence="5">
    <location>
        <begin position="30"/>
        <end position="48"/>
    </location>
</feature>
<dbReference type="Proteomes" id="UP000245793">
    <property type="component" value="Unassembled WGS sequence"/>
</dbReference>
<evidence type="ECO:0000256" key="3">
    <source>
        <dbReference type="ARBA" id="ARBA00022989"/>
    </source>
</evidence>
<comment type="subcellular location">
    <subcellularLocation>
        <location evidence="1">Membrane</location>
        <topology evidence="1">Multi-pass membrane protein</topology>
    </subcellularLocation>
</comment>
<dbReference type="GO" id="GO:0016787">
    <property type="term" value="F:hydrolase activity"/>
    <property type="evidence" value="ECO:0007669"/>
    <property type="project" value="UniProtKB-KW"/>
</dbReference>
<dbReference type="InterPro" id="IPR007300">
    <property type="entry name" value="CidB/LrgB"/>
</dbReference>
<name>A0A2U1E4R8_9FIRM</name>